<reference evidence="9 10" key="1">
    <citation type="submission" date="2024-03" db="EMBL/GenBank/DDBJ databases">
        <authorList>
            <person name="Martinez-Hernandez J."/>
        </authorList>
    </citation>
    <scope>NUCLEOTIDE SEQUENCE [LARGE SCALE GENOMIC DNA]</scope>
</reference>
<evidence type="ECO:0000256" key="7">
    <source>
        <dbReference type="SAM" id="MobiDB-lite"/>
    </source>
</evidence>
<feature type="compositionally biased region" description="Basic and acidic residues" evidence="7">
    <location>
        <begin position="258"/>
        <end position="278"/>
    </location>
</feature>
<dbReference type="InterPro" id="IPR038933">
    <property type="entry name" value="Ovate"/>
</dbReference>
<dbReference type="GO" id="GO:0003677">
    <property type="term" value="F:DNA binding"/>
    <property type="evidence" value="ECO:0007669"/>
    <property type="project" value="InterPro"/>
</dbReference>
<dbReference type="GO" id="GO:0045892">
    <property type="term" value="P:negative regulation of DNA-templated transcription"/>
    <property type="evidence" value="ECO:0007669"/>
    <property type="project" value="UniProtKB-UniRule"/>
</dbReference>
<dbReference type="GO" id="GO:0005634">
    <property type="term" value="C:nucleus"/>
    <property type="evidence" value="ECO:0007669"/>
    <property type="project" value="UniProtKB-SubCell"/>
</dbReference>
<evidence type="ECO:0000256" key="4">
    <source>
        <dbReference type="ARBA" id="ARBA00023163"/>
    </source>
</evidence>
<name>A0AAV1W5T1_LUPLU</name>
<feature type="region of interest" description="Disordered" evidence="7">
    <location>
        <begin position="89"/>
        <end position="141"/>
    </location>
</feature>
<evidence type="ECO:0000259" key="8">
    <source>
        <dbReference type="PROSITE" id="PS51754"/>
    </source>
</evidence>
<dbReference type="InterPro" id="IPR006458">
    <property type="entry name" value="Ovate_C"/>
</dbReference>
<feature type="compositionally biased region" description="Low complexity" evidence="7">
    <location>
        <begin position="128"/>
        <end position="141"/>
    </location>
</feature>
<feature type="region of interest" description="Disordered" evidence="7">
    <location>
        <begin position="293"/>
        <end position="329"/>
    </location>
</feature>
<dbReference type="Pfam" id="PF13724">
    <property type="entry name" value="DNA_binding_2"/>
    <property type="match status" value="1"/>
</dbReference>
<feature type="compositionally biased region" description="Low complexity" evidence="7">
    <location>
        <begin position="30"/>
        <end position="42"/>
    </location>
</feature>
<evidence type="ECO:0000256" key="3">
    <source>
        <dbReference type="ARBA" id="ARBA00023015"/>
    </source>
</evidence>
<feature type="compositionally biased region" description="Basic residues" evidence="7">
    <location>
        <begin position="116"/>
        <end position="127"/>
    </location>
</feature>
<evidence type="ECO:0000256" key="2">
    <source>
        <dbReference type="ARBA" id="ARBA00022491"/>
    </source>
</evidence>
<comment type="subcellular location">
    <subcellularLocation>
        <location evidence="1 6">Nucleus</location>
    </subcellularLocation>
</comment>
<keyword evidence="10" id="KW-1185">Reference proteome</keyword>
<evidence type="ECO:0000313" key="10">
    <source>
        <dbReference type="Proteomes" id="UP001497480"/>
    </source>
</evidence>
<dbReference type="PANTHER" id="PTHR33057:SF151">
    <property type="entry name" value="TRANSCRIPTION REPRESSOR OFP1"/>
    <property type="match status" value="1"/>
</dbReference>
<evidence type="ECO:0000256" key="1">
    <source>
        <dbReference type="ARBA" id="ARBA00004123"/>
    </source>
</evidence>
<dbReference type="PROSITE" id="PS51754">
    <property type="entry name" value="OVATE"/>
    <property type="match status" value="1"/>
</dbReference>
<dbReference type="InterPro" id="IPR025830">
    <property type="entry name" value="DNA_bnd_dom_ovate"/>
</dbReference>
<dbReference type="EMBL" id="CAXHTB010000004">
    <property type="protein sequence ID" value="CAL0304394.1"/>
    <property type="molecule type" value="Genomic_DNA"/>
</dbReference>
<keyword evidence="2 6" id="KW-0678">Repressor</keyword>
<organism evidence="9 10">
    <name type="scientific">Lupinus luteus</name>
    <name type="common">European yellow lupine</name>
    <dbReference type="NCBI Taxonomy" id="3873"/>
    <lineage>
        <taxon>Eukaryota</taxon>
        <taxon>Viridiplantae</taxon>
        <taxon>Streptophyta</taxon>
        <taxon>Embryophyta</taxon>
        <taxon>Tracheophyta</taxon>
        <taxon>Spermatophyta</taxon>
        <taxon>Magnoliopsida</taxon>
        <taxon>eudicotyledons</taxon>
        <taxon>Gunneridae</taxon>
        <taxon>Pentapetalae</taxon>
        <taxon>rosids</taxon>
        <taxon>fabids</taxon>
        <taxon>Fabales</taxon>
        <taxon>Fabaceae</taxon>
        <taxon>Papilionoideae</taxon>
        <taxon>50 kb inversion clade</taxon>
        <taxon>genistoids sensu lato</taxon>
        <taxon>core genistoids</taxon>
        <taxon>Genisteae</taxon>
        <taxon>Lupinus</taxon>
    </lineage>
</organism>
<gene>
    <name evidence="9" type="ORF">LLUT_LOCUS5454</name>
</gene>
<evidence type="ECO:0000256" key="6">
    <source>
        <dbReference type="RuleBase" id="RU367028"/>
    </source>
</evidence>
<dbReference type="Proteomes" id="UP001497480">
    <property type="component" value="Unassembled WGS sequence"/>
</dbReference>
<evidence type="ECO:0000256" key="5">
    <source>
        <dbReference type="ARBA" id="ARBA00023242"/>
    </source>
</evidence>
<dbReference type="AlphaFoldDB" id="A0AAV1W5T1"/>
<keyword evidence="4 6" id="KW-0804">Transcription</keyword>
<comment type="function">
    <text evidence="6">Transcriptional repressor that regulates multiple aspects of plant growth and development.</text>
</comment>
<feature type="domain" description="OVATE" evidence="8">
    <location>
        <begin position="345"/>
        <end position="404"/>
    </location>
</feature>
<comment type="caution">
    <text evidence="9">The sequence shown here is derived from an EMBL/GenBank/DDBJ whole genome shotgun (WGS) entry which is preliminary data.</text>
</comment>
<accession>A0AAV1W5T1</accession>
<evidence type="ECO:0000313" key="9">
    <source>
        <dbReference type="EMBL" id="CAL0304394.1"/>
    </source>
</evidence>
<dbReference type="PANTHER" id="PTHR33057">
    <property type="entry name" value="TRANSCRIPTION REPRESSOR OFP7-RELATED"/>
    <property type="match status" value="1"/>
</dbReference>
<feature type="compositionally biased region" description="Low complexity" evidence="7">
    <location>
        <begin position="49"/>
        <end position="58"/>
    </location>
</feature>
<protein>
    <recommendedName>
        <fullName evidence="6">Transcription repressor</fullName>
    </recommendedName>
    <alternativeName>
        <fullName evidence="6">Ovate family protein</fullName>
    </alternativeName>
</protein>
<feature type="region of interest" description="Disordered" evidence="7">
    <location>
        <begin position="23"/>
        <end position="72"/>
    </location>
</feature>
<feature type="region of interest" description="Disordered" evidence="7">
    <location>
        <begin position="238"/>
        <end position="278"/>
    </location>
</feature>
<keyword evidence="5 6" id="KW-0539">Nucleus</keyword>
<dbReference type="NCBIfam" id="TIGR01568">
    <property type="entry name" value="A_thal_3678"/>
    <property type="match status" value="1"/>
</dbReference>
<sequence>MANNYRFKLSNMMPNAWFHKLRDMGRSRKQISTTTTTTTTSQSRKKKQSSSTPTSSTKHSSKPKQQHQYNIPRKSYHFTRELNLNYSHNTSDDIINTSPKTQKALNTTNFHESLRKSTKQRAKRRTSKTSLPKNSYSSSSPLELELYDPEFRTDNVLVATESLSFDDRVSLSNSNSSCGCKVLLSNNNNHTNNDIIIDVDNNSIARKDDKLGGECDDPFSELVLSPIVTKPSTTKFNDLLSDDAKNNNNKGTKPKSRMVTDKDQEHNVKGESRFTDFKSPKGSLKVKIVKEDNASMKEVKNNSSSGGGGRRLRLRVNSPRIRSRKSVSTAAADSSRRSLSDSFAIVKSSFNPERDFRQSMVEMIVHNNIRSSKDLEDLLACYLSLNSDEYHHLIIKVFKQIWFDLIDNH</sequence>
<proteinExistence type="predicted"/>
<keyword evidence="3 6" id="KW-0805">Transcription regulation</keyword>
<dbReference type="Pfam" id="PF04844">
    <property type="entry name" value="Ovate"/>
    <property type="match status" value="1"/>
</dbReference>
<feature type="compositionally biased region" description="Polar residues" evidence="7">
    <location>
        <begin position="89"/>
        <end position="111"/>
    </location>
</feature>